<dbReference type="InterPro" id="IPR013783">
    <property type="entry name" value="Ig-like_fold"/>
</dbReference>
<dbReference type="Pfam" id="PF22352">
    <property type="entry name" value="K319L-like_PKD"/>
    <property type="match status" value="1"/>
</dbReference>
<evidence type="ECO:0000256" key="11">
    <source>
        <dbReference type="ARBA" id="ARBA00074260"/>
    </source>
</evidence>
<dbReference type="AlphaFoldDB" id="A0A8C2Y811"/>
<sequence length="699" mass="74992">MSPRTSHCKVMDVTLLCRTWWQGWDEWCRVKNERMKGMGRRMWGKAAGKGRVKDLGQCRVKPGVGFNSPCGFLPIRVILQFYHSVKNPNPSHKLYVWFLGSYLSRGRGSQRCTCGSASVLTQAGSTRPPLSRSPAAPTLRSEPPRGPQPNALGLGAAGRSPRWPRPAELFRAAGAEQRRASQPGGAGVSPRRARRCRRGEPGPPLPPPPPPGAMAALVLVLLAALGGRAVLPGARSAAPLSDLRSQISGVESLLEEFRRQLQQDEPGPAPAAGGGAERCGGSGGFSARPDSIIRTKDSIAAGATFLRAPGGASGWRQCLDACCADPRCTLAVVQGPGRPRAAAELGCFLFNCTHRGRPVCRFAPHRGYSTYSRLAPPPHHDDDAVSSRGAALVPPDLPTEEEFDEPPVCKAGQDLVLQSPVDWVILDGRESSDDHGIVQYEWTLLQGDSSVEMKVPQPGTLKLSHLQEGTYIFQLTVTDTAGQRSMDNISVTVLPMPHSAVACVGVCSRYQFICDDGCCIDITFACDGVKQCPDGSDETFCQNLSPGRKTVTHSALSTTQQRTIGLTDKTDENLSAENTLKATVRNQLLISLDADLSNQSLSQGPKPQNSGFVPDNSSSGKKTNDKNGNGVIVPKRDQLGDGRPVPETGAVLPLALGLAITALLLLMVACRLRLVRQKLKKARPITSEESDYLINGMYL</sequence>
<evidence type="ECO:0000256" key="1">
    <source>
        <dbReference type="ARBA" id="ARBA00004479"/>
    </source>
</evidence>
<feature type="compositionally biased region" description="Pro residues" evidence="13">
    <location>
        <begin position="201"/>
        <end position="210"/>
    </location>
</feature>
<dbReference type="CDD" id="cd00112">
    <property type="entry name" value="LDLa"/>
    <property type="match status" value="1"/>
</dbReference>
<keyword evidence="9" id="KW-0675">Receptor</keyword>
<dbReference type="Ensembl" id="ENSCJPT00005010640.1">
    <property type="protein sequence ID" value="ENSCJPP00005006827.1"/>
    <property type="gene ID" value="ENSCJPG00005006308.1"/>
</dbReference>
<dbReference type="GO" id="GO:0016020">
    <property type="term" value="C:membrane"/>
    <property type="evidence" value="ECO:0007669"/>
    <property type="project" value="UniProtKB-SubCell"/>
</dbReference>
<dbReference type="FunFam" id="4.10.400.10:FF:000067">
    <property type="entry name" value="Serine peptidase inhibitor, Kunitz type 1"/>
    <property type="match status" value="1"/>
</dbReference>
<keyword evidence="4 14" id="KW-0812">Transmembrane</keyword>
<feature type="disulfide bond" evidence="12">
    <location>
        <begin position="507"/>
        <end position="519"/>
    </location>
</feature>
<keyword evidence="10" id="KW-0325">Glycoprotein</keyword>
<dbReference type="PROSITE" id="PS50068">
    <property type="entry name" value="LDLRA_2"/>
    <property type="match status" value="1"/>
</dbReference>
<dbReference type="SMART" id="SM00765">
    <property type="entry name" value="MANEC"/>
    <property type="match status" value="1"/>
</dbReference>
<feature type="compositionally biased region" description="Gly residues" evidence="13">
    <location>
        <begin position="272"/>
        <end position="284"/>
    </location>
</feature>
<evidence type="ECO:0000256" key="2">
    <source>
        <dbReference type="ARBA" id="ARBA00009939"/>
    </source>
</evidence>
<evidence type="ECO:0000256" key="10">
    <source>
        <dbReference type="ARBA" id="ARBA00023180"/>
    </source>
</evidence>
<evidence type="ECO:0000256" key="13">
    <source>
        <dbReference type="SAM" id="MobiDB-lite"/>
    </source>
</evidence>
<dbReference type="SMART" id="SM00192">
    <property type="entry name" value="LDLa"/>
    <property type="match status" value="1"/>
</dbReference>
<evidence type="ECO:0000259" key="16">
    <source>
        <dbReference type="PROSITE" id="PS50986"/>
    </source>
</evidence>
<feature type="region of interest" description="Disordered" evidence="13">
    <location>
        <begin position="263"/>
        <end position="288"/>
    </location>
</feature>
<dbReference type="InterPro" id="IPR000601">
    <property type="entry name" value="PKD_dom"/>
</dbReference>
<proteinExistence type="inferred from homology"/>
<organism evidence="17 18">
    <name type="scientific">Coturnix japonica</name>
    <name type="common">Japanese quail</name>
    <name type="synonym">Coturnix coturnix japonica</name>
    <dbReference type="NCBI Taxonomy" id="93934"/>
    <lineage>
        <taxon>Eukaryota</taxon>
        <taxon>Metazoa</taxon>
        <taxon>Chordata</taxon>
        <taxon>Craniata</taxon>
        <taxon>Vertebrata</taxon>
        <taxon>Euteleostomi</taxon>
        <taxon>Archelosauria</taxon>
        <taxon>Archosauria</taxon>
        <taxon>Dinosauria</taxon>
        <taxon>Saurischia</taxon>
        <taxon>Theropoda</taxon>
        <taxon>Coelurosauria</taxon>
        <taxon>Aves</taxon>
        <taxon>Neognathae</taxon>
        <taxon>Galloanserae</taxon>
        <taxon>Galliformes</taxon>
        <taxon>Phasianidae</taxon>
        <taxon>Perdicinae</taxon>
        <taxon>Coturnix</taxon>
    </lineage>
</organism>
<reference evidence="17" key="1">
    <citation type="submission" date="2015-11" db="EMBL/GenBank/DDBJ databases">
        <authorList>
            <consortium name="International Coturnix japonica Genome Analysis Consortium"/>
            <person name="Warren W."/>
            <person name="Burt D.W."/>
            <person name="Antin P.B."/>
            <person name="Lanford R."/>
            <person name="Gros J."/>
            <person name="Wilson R.K."/>
        </authorList>
    </citation>
    <scope>NUCLEOTIDE SEQUENCE [LARGE SCALE GENOMIC DNA]</scope>
</reference>
<evidence type="ECO:0000259" key="15">
    <source>
        <dbReference type="PROSITE" id="PS50093"/>
    </source>
</evidence>
<feature type="disulfide bond" evidence="12">
    <location>
        <begin position="526"/>
        <end position="541"/>
    </location>
</feature>
<dbReference type="GO" id="GO:0051219">
    <property type="term" value="F:phosphoprotein binding"/>
    <property type="evidence" value="ECO:0007669"/>
    <property type="project" value="Ensembl"/>
</dbReference>
<evidence type="ECO:0000256" key="3">
    <source>
        <dbReference type="ARBA" id="ARBA00022553"/>
    </source>
</evidence>
<dbReference type="SUPFAM" id="SSF49299">
    <property type="entry name" value="PKD domain"/>
    <property type="match status" value="1"/>
</dbReference>
<comment type="subcellular location">
    <subcellularLocation>
        <location evidence="1">Membrane</location>
        <topology evidence="1">Single-pass type I membrane protein</topology>
    </subcellularLocation>
</comment>
<dbReference type="PROSITE" id="PS50093">
    <property type="entry name" value="PKD"/>
    <property type="match status" value="1"/>
</dbReference>
<feature type="disulfide bond" evidence="12">
    <location>
        <begin position="514"/>
        <end position="532"/>
    </location>
</feature>
<dbReference type="InterPro" id="IPR011106">
    <property type="entry name" value="MANSC_N"/>
</dbReference>
<dbReference type="PANTHER" id="PTHR46876:SF1">
    <property type="entry name" value="LOW-DENSITY LIPOPROTEIN RECEPTOR-RELATED PROTEIN 11"/>
    <property type="match status" value="1"/>
</dbReference>
<protein>
    <recommendedName>
        <fullName evidence="11">Low-density lipoprotein receptor-related protein 11</fullName>
    </recommendedName>
</protein>
<dbReference type="PANTHER" id="PTHR46876">
    <property type="entry name" value="LOW-DENSITY LIPOPROTEIN RECEPTOR-RELATED PROTEIN 11"/>
    <property type="match status" value="1"/>
</dbReference>
<dbReference type="InterPro" id="IPR023415">
    <property type="entry name" value="LDLR_class-A_CS"/>
</dbReference>
<dbReference type="Pfam" id="PF00057">
    <property type="entry name" value="Ldl_recept_a"/>
    <property type="match status" value="1"/>
</dbReference>
<comment type="similarity">
    <text evidence="2">Belongs to the LDLR family.</text>
</comment>
<dbReference type="InterPro" id="IPR013980">
    <property type="entry name" value="MANSC_dom"/>
</dbReference>
<reference evidence="17" key="3">
    <citation type="submission" date="2025-09" db="UniProtKB">
        <authorList>
            <consortium name="Ensembl"/>
        </authorList>
    </citation>
    <scope>IDENTIFICATION</scope>
</reference>
<dbReference type="Pfam" id="PF07502">
    <property type="entry name" value="MANEC"/>
    <property type="match status" value="1"/>
</dbReference>
<evidence type="ECO:0000256" key="9">
    <source>
        <dbReference type="ARBA" id="ARBA00023170"/>
    </source>
</evidence>
<evidence type="ECO:0000256" key="8">
    <source>
        <dbReference type="ARBA" id="ARBA00023157"/>
    </source>
</evidence>
<dbReference type="Gene3D" id="2.60.40.10">
    <property type="entry name" value="Immunoglobulins"/>
    <property type="match status" value="1"/>
</dbReference>
<evidence type="ECO:0000256" key="14">
    <source>
        <dbReference type="SAM" id="Phobius"/>
    </source>
</evidence>
<reference evidence="17" key="2">
    <citation type="submission" date="2025-08" db="UniProtKB">
        <authorList>
            <consortium name="Ensembl"/>
        </authorList>
    </citation>
    <scope>IDENTIFICATION</scope>
</reference>
<dbReference type="Proteomes" id="UP000694412">
    <property type="component" value="Chromosome 3"/>
</dbReference>
<feature type="domain" description="MANSC" evidence="16">
    <location>
        <begin position="287"/>
        <end position="371"/>
    </location>
</feature>
<dbReference type="InterPro" id="IPR036055">
    <property type="entry name" value="LDL_receptor-like_sf"/>
</dbReference>
<dbReference type="PROSITE" id="PS01209">
    <property type="entry name" value="LDLRA_1"/>
    <property type="match status" value="1"/>
</dbReference>
<accession>A0A8C2Y811</accession>
<evidence type="ECO:0000256" key="12">
    <source>
        <dbReference type="PROSITE-ProRule" id="PRU00124"/>
    </source>
</evidence>
<dbReference type="SUPFAM" id="SSF57424">
    <property type="entry name" value="LDL receptor-like module"/>
    <property type="match status" value="1"/>
</dbReference>
<dbReference type="PROSITE" id="PS50986">
    <property type="entry name" value="MANSC"/>
    <property type="match status" value="1"/>
</dbReference>
<dbReference type="GeneTree" id="ENSGT00940000161275"/>
<dbReference type="Gene3D" id="4.10.400.10">
    <property type="entry name" value="Low-density Lipoprotein Receptor"/>
    <property type="match status" value="1"/>
</dbReference>
<keyword evidence="6 14" id="KW-1133">Transmembrane helix</keyword>
<dbReference type="CDD" id="cd00146">
    <property type="entry name" value="PKD"/>
    <property type="match status" value="1"/>
</dbReference>
<feature type="region of interest" description="Disordered" evidence="13">
    <location>
        <begin position="599"/>
        <end position="644"/>
    </location>
</feature>
<feature type="transmembrane region" description="Helical" evidence="14">
    <location>
        <begin position="651"/>
        <end position="674"/>
    </location>
</feature>
<keyword evidence="3" id="KW-0597">Phosphoprotein</keyword>
<keyword evidence="18" id="KW-1185">Reference proteome</keyword>
<feature type="compositionally biased region" description="Polar residues" evidence="13">
    <location>
        <begin position="599"/>
        <end position="621"/>
    </location>
</feature>
<feature type="domain" description="PKD" evidence="15">
    <location>
        <begin position="424"/>
        <end position="493"/>
    </location>
</feature>
<dbReference type="FunFam" id="2.60.40.10:FF:000061">
    <property type="entry name" value="Dyslexia-associated protein KIAA0319 homolog"/>
    <property type="match status" value="1"/>
</dbReference>
<evidence type="ECO:0000256" key="7">
    <source>
        <dbReference type="ARBA" id="ARBA00023136"/>
    </source>
</evidence>
<keyword evidence="7 14" id="KW-0472">Membrane</keyword>
<dbReference type="InterPro" id="IPR002172">
    <property type="entry name" value="LDrepeatLR_classA_rpt"/>
</dbReference>
<evidence type="ECO:0000256" key="5">
    <source>
        <dbReference type="ARBA" id="ARBA00022729"/>
    </source>
</evidence>
<evidence type="ECO:0000313" key="17">
    <source>
        <dbReference type="Ensembl" id="ENSCJPP00005006827.1"/>
    </source>
</evidence>
<evidence type="ECO:0000256" key="4">
    <source>
        <dbReference type="ARBA" id="ARBA00022692"/>
    </source>
</evidence>
<feature type="region of interest" description="Disordered" evidence="13">
    <location>
        <begin position="120"/>
        <end position="210"/>
    </location>
</feature>
<keyword evidence="5" id="KW-0732">Signal</keyword>
<gene>
    <name evidence="17" type="primary">LRP11</name>
</gene>
<evidence type="ECO:0000313" key="18">
    <source>
        <dbReference type="Proteomes" id="UP000694412"/>
    </source>
</evidence>
<evidence type="ECO:0000256" key="6">
    <source>
        <dbReference type="ARBA" id="ARBA00022989"/>
    </source>
</evidence>
<keyword evidence="8 12" id="KW-1015">Disulfide bond</keyword>
<dbReference type="InterPro" id="IPR035986">
    <property type="entry name" value="PKD_dom_sf"/>
</dbReference>
<name>A0A8C2Y811_COTJA</name>